<feature type="domain" description="OmpA-like" evidence="11">
    <location>
        <begin position="76"/>
        <end position="191"/>
    </location>
</feature>
<dbReference type="GO" id="GO:0009279">
    <property type="term" value="C:cell outer membrane"/>
    <property type="evidence" value="ECO:0007669"/>
    <property type="project" value="UniProtKB-SubCell"/>
</dbReference>
<keyword evidence="13" id="KW-1185">Reference proteome</keyword>
<evidence type="ECO:0000256" key="3">
    <source>
        <dbReference type="ARBA" id="ARBA00023136"/>
    </source>
</evidence>
<keyword evidence="3 8" id="KW-0472">Membrane</keyword>
<dbReference type="Proteomes" id="UP000183104">
    <property type="component" value="Unassembled WGS sequence"/>
</dbReference>
<dbReference type="CDD" id="cd07185">
    <property type="entry name" value="OmpA_C-like"/>
    <property type="match status" value="1"/>
</dbReference>
<keyword evidence="7 8" id="KW-0131">Cell cycle</keyword>
<dbReference type="RefSeq" id="WP_054965349.1">
    <property type="nucleotide sequence ID" value="NZ_FMUN01000005.1"/>
</dbReference>
<dbReference type="PANTHER" id="PTHR30329:SF21">
    <property type="entry name" value="LIPOPROTEIN YIAD-RELATED"/>
    <property type="match status" value="1"/>
</dbReference>
<keyword evidence="1 8" id="KW-0132">Cell division</keyword>
<comment type="subunit">
    <text evidence="8">The Tol-Pal system is composed of five core proteins: the inner membrane proteins TolA, TolQ and TolR, the periplasmic protein TolB and the outer membrane protein Pal. They form a network linking the inner and outer membranes and the peptidoglycan layer.</text>
</comment>
<feature type="signal peptide" evidence="10">
    <location>
        <begin position="1"/>
        <end position="21"/>
    </location>
</feature>
<dbReference type="InterPro" id="IPR006690">
    <property type="entry name" value="OMPA-like_CS"/>
</dbReference>
<dbReference type="Pfam" id="PF00691">
    <property type="entry name" value="OmpA"/>
    <property type="match status" value="1"/>
</dbReference>
<gene>
    <name evidence="8" type="primary">pal</name>
    <name evidence="12" type="ORF">SAMN05661077_1956</name>
</gene>
<accession>A0A0N8PNC0</accession>
<dbReference type="PROSITE" id="PS51257">
    <property type="entry name" value="PROKAR_LIPOPROTEIN"/>
    <property type="match status" value="1"/>
</dbReference>
<dbReference type="PROSITE" id="PS01068">
    <property type="entry name" value="OMPA_1"/>
    <property type="match status" value="1"/>
</dbReference>
<feature type="chain" id="PRO_5010918255" description="Peptidoglycan-associated lipoprotein" evidence="10">
    <location>
        <begin position="22"/>
        <end position="191"/>
    </location>
</feature>
<dbReference type="OrthoDB" id="9809164at2"/>
<name>A0A0N8PNC0_9GAMM</name>
<keyword evidence="5 8" id="KW-0998">Cell outer membrane</keyword>
<dbReference type="NCBIfam" id="TIGR02802">
    <property type="entry name" value="Pal_lipo"/>
    <property type="match status" value="1"/>
</dbReference>
<feature type="compositionally biased region" description="Low complexity" evidence="9">
    <location>
        <begin position="32"/>
        <end position="58"/>
    </location>
</feature>
<evidence type="ECO:0000313" key="12">
    <source>
        <dbReference type="EMBL" id="SCY38384.1"/>
    </source>
</evidence>
<evidence type="ECO:0000256" key="4">
    <source>
        <dbReference type="ARBA" id="ARBA00023139"/>
    </source>
</evidence>
<dbReference type="Gene3D" id="3.30.1330.60">
    <property type="entry name" value="OmpA-like domain"/>
    <property type="match status" value="1"/>
</dbReference>
<dbReference type="PATRIC" id="fig|381306.5.peg.1307"/>
<dbReference type="SUPFAM" id="SSF103088">
    <property type="entry name" value="OmpA-like"/>
    <property type="match status" value="1"/>
</dbReference>
<evidence type="ECO:0000256" key="7">
    <source>
        <dbReference type="ARBA" id="ARBA00023306"/>
    </source>
</evidence>
<evidence type="ECO:0000256" key="6">
    <source>
        <dbReference type="ARBA" id="ARBA00023288"/>
    </source>
</evidence>
<dbReference type="STRING" id="381306.AN478_04110"/>
<evidence type="ECO:0000256" key="9">
    <source>
        <dbReference type="SAM" id="MobiDB-lite"/>
    </source>
</evidence>
<evidence type="ECO:0000256" key="1">
    <source>
        <dbReference type="ARBA" id="ARBA00022618"/>
    </source>
</evidence>
<comment type="similarity">
    <text evidence="8">Belongs to the Pal lipoprotein family.</text>
</comment>
<evidence type="ECO:0000313" key="13">
    <source>
        <dbReference type="Proteomes" id="UP000183104"/>
    </source>
</evidence>
<evidence type="ECO:0000259" key="11">
    <source>
        <dbReference type="PROSITE" id="PS51123"/>
    </source>
</evidence>
<dbReference type="PRINTS" id="PR01021">
    <property type="entry name" value="OMPADOMAIN"/>
</dbReference>
<dbReference type="InterPro" id="IPR036737">
    <property type="entry name" value="OmpA-like_sf"/>
</dbReference>
<keyword evidence="4 8" id="KW-0564">Palmitate</keyword>
<comment type="subcellular location">
    <subcellularLocation>
        <location evidence="8">Cell outer membrane</location>
        <topology evidence="8">Lipid-anchor</topology>
    </subcellularLocation>
</comment>
<dbReference type="AlphaFoldDB" id="A0A0N8PNC0"/>
<keyword evidence="2 8" id="KW-0732">Signal</keyword>
<protein>
    <recommendedName>
        <fullName evidence="8">Peptidoglycan-associated lipoprotein</fullName>
        <shortName evidence="8">PAL</shortName>
    </recommendedName>
</protein>
<comment type="function">
    <text evidence="8">Part of the Tol-Pal system, which plays a role in outer membrane invagination during cell division and is important for maintaining outer membrane integrity.</text>
</comment>
<dbReference type="GO" id="GO:0051301">
    <property type="term" value="P:cell division"/>
    <property type="evidence" value="ECO:0007669"/>
    <property type="project" value="UniProtKB-UniRule"/>
</dbReference>
<dbReference type="PANTHER" id="PTHR30329">
    <property type="entry name" value="STATOR ELEMENT OF FLAGELLAR MOTOR COMPLEX"/>
    <property type="match status" value="1"/>
</dbReference>
<keyword evidence="6 8" id="KW-0449">Lipoprotein</keyword>
<proteinExistence type="inferred from homology"/>
<evidence type="ECO:0000256" key="8">
    <source>
        <dbReference type="HAMAP-Rule" id="MF_02204"/>
    </source>
</evidence>
<dbReference type="InterPro" id="IPR050330">
    <property type="entry name" value="Bact_OuterMem_StrucFunc"/>
</dbReference>
<reference evidence="13" key="1">
    <citation type="submission" date="2016-10" db="EMBL/GenBank/DDBJ databases">
        <authorList>
            <person name="Varghese N."/>
        </authorList>
    </citation>
    <scope>NUCLEOTIDE SEQUENCE [LARGE SCALE GENOMIC DNA]</scope>
    <source>
        <strain evidence="13">HL 19</strain>
    </source>
</reference>
<dbReference type="PROSITE" id="PS51123">
    <property type="entry name" value="OMPA_2"/>
    <property type="match status" value="1"/>
</dbReference>
<evidence type="ECO:0000256" key="2">
    <source>
        <dbReference type="ARBA" id="ARBA00022729"/>
    </source>
</evidence>
<evidence type="ECO:0000256" key="10">
    <source>
        <dbReference type="SAM" id="SignalP"/>
    </source>
</evidence>
<dbReference type="InterPro" id="IPR006665">
    <property type="entry name" value="OmpA-like"/>
</dbReference>
<dbReference type="InterPro" id="IPR039001">
    <property type="entry name" value="Pal"/>
</dbReference>
<dbReference type="EMBL" id="FMUN01000005">
    <property type="protein sequence ID" value="SCY38384.1"/>
    <property type="molecule type" value="Genomic_DNA"/>
</dbReference>
<feature type="region of interest" description="Disordered" evidence="9">
    <location>
        <begin position="27"/>
        <end position="58"/>
    </location>
</feature>
<dbReference type="InterPro" id="IPR006664">
    <property type="entry name" value="OMP_bac"/>
</dbReference>
<sequence>MHKKGGITVWTGLTALMLALAGCASTGEQDVEGGPAEGAEAAQAEEGTAGAEARGLEGDAVGDADALGAEERQAGEEAATRPDQERVFFAFDSSELNEEAREVLRSHADYLKANGDIQVALEGHTDERGSREYNLALGERRAESVKRLLVVQGVESERLEVTSFGEEKPMVEGSNEEAYAKNRRVRLRYQQ</sequence>
<dbReference type="InterPro" id="IPR014169">
    <property type="entry name" value="Pal_lipo_C"/>
</dbReference>
<organism evidence="12 13">
    <name type="scientific">Thiohalorhabdus denitrificans</name>
    <dbReference type="NCBI Taxonomy" id="381306"/>
    <lineage>
        <taxon>Bacteria</taxon>
        <taxon>Pseudomonadati</taxon>
        <taxon>Pseudomonadota</taxon>
        <taxon>Gammaproteobacteria</taxon>
        <taxon>Thiohalorhabdales</taxon>
        <taxon>Thiohalorhabdaceae</taxon>
        <taxon>Thiohalorhabdus</taxon>
    </lineage>
</organism>
<dbReference type="HAMAP" id="MF_02204">
    <property type="entry name" value="Pal"/>
    <property type="match status" value="1"/>
</dbReference>
<evidence type="ECO:0000256" key="5">
    <source>
        <dbReference type="ARBA" id="ARBA00023237"/>
    </source>
</evidence>